<organism evidence="5 6">
    <name type="scientific">Sphingobacterium oryzagri</name>
    <dbReference type="NCBI Taxonomy" id="3025669"/>
    <lineage>
        <taxon>Bacteria</taxon>
        <taxon>Pseudomonadati</taxon>
        <taxon>Bacteroidota</taxon>
        <taxon>Sphingobacteriia</taxon>
        <taxon>Sphingobacteriales</taxon>
        <taxon>Sphingobacteriaceae</taxon>
        <taxon>Sphingobacterium</taxon>
    </lineage>
</organism>
<evidence type="ECO:0000259" key="4">
    <source>
        <dbReference type="PROSITE" id="PS01124"/>
    </source>
</evidence>
<keyword evidence="3" id="KW-0804">Transcription</keyword>
<dbReference type="InterPro" id="IPR018062">
    <property type="entry name" value="HTH_AraC-typ_CS"/>
</dbReference>
<accession>A0ABY7WQN8</accession>
<dbReference type="SMART" id="SM00342">
    <property type="entry name" value="HTH_ARAC"/>
    <property type="match status" value="1"/>
</dbReference>
<dbReference type="Gene3D" id="1.10.10.60">
    <property type="entry name" value="Homeodomain-like"/>
    <property type="match status" value="2"/>
</dbReference>
<dbReference type="InterPro" id="IPR009057">
    <property type="entry name" value="Homeodomain-like_sf"/>
</dbReference>
<keyword evidence="1" id="KW-0805">Transcription regulation</keyword>
<reference evidence="5 6" key="1">
    <citation type="submission" date="2023-02" db="EMBL/GenBank/DDBJ databases">
        <title>Genome sequence of Sphingobacterium sp. KACC 22765.</title>
        <authorList>
            <person name="Kim S."/>
            <person name="Heo J."/>
            <person name="Kwon S.-W."/>
        </authorList>
    </citation>
    <scope>NUCLEOTIDE SEQUENCE [LARGE SCALE GENOMIC DNA]</scope>
    <source>
        <strain evidence="5 6">KACC 22765</strain>
    </source>
</reference>
<dbReference type="PROSITE" id="PS00041">
    <property type="entry name" value="HTH_ARAC_FAMILY_1"/>
    <property type="match status" value="1"/>
</dbReference>
<keyword evidence="2" id="KW-0238">DNA-binding</keyword>
<keyword evidence="6" id="KW-1185">Reference proteome</keyword>
<evidence type="ECO:0000256" key="3">
    <source>
        <dbReference type="ARBA" id="ARBA00023163"/>
    </source>
</evidence>
<dbReference type="PANTHER" id="PTHR47893:SF1">
    <property type="entry name" value="REGULATORY PROTEIN PCHR"/>
    <property type="match status" value="1"/>
</dbReference>
<dbReference type="InterPro" id="IPR018060">
    <property type="entry name" value="HTH_AraC"/>
</dbReference>
<sequence>MHGKSKLTGHVWSIFDLDFKRVVNQTDYINEHVLVKQEANSIELCRKMLYKNGLCIIDLSMYLHEGATDTFHIEGEHIIYTFFINGNSYATNQDGSGSYDITIGMGHRRYTGDFNIHVDMKPDNDVRYFAIFMTKAYYLNLLDNEKWATQDALFRSVKKNEMMKSRAEYFNINHAMINLLFNMDSQASTIDNRTHFIELKLKQLFLSVQDSLLHGITSFTELREDVHVLQKLHAYLTVNYVAPPTLKELARQFFLNEKKMTSTFKAKYGLTIHGYVTKLRMEKAQSLLLEGKPIKVITLDLGYQSISHFIKTFKSYYGFTPTLVKKRVHTMKSVIPLLLFVLPDHALALSSLPF</sequence>
<dbReference type="RefSeq" id="WP_274269425.1">
    <property type="nucleotide sequence ID" value="NZ_CP117880.1"/>
</dbReference>
<dbReference type="Pfam" id="PF12833">
    <property type="entry name" value="HTH_18"/>
    <property type="match status" value="1"/>
</dbReference>
<evidence type="ECO:0000256" key="2">
    <source>
        <dbReference type="ARBA" id="ARBA00023125"/>
    </source>
</evidence>
<evidence type="ECO:0000313" key="5">
    <source>
        <dbReference type="EMBL" id="WDF70721.1"/>
    </source>
</evidence>
<dbReference type="SUPFAM" id="SSF46689">
    <property type="entry name" value="Homeodomain-like"/>
    <property type="match status" value="1"/>
</dbReference>
<dbReference type="EMBL" id="CP117880">
    <property type="protein sequence ID" value="WDF70721.1"/>
    <property type="molecule type" value="Genomic_DNA"/>
</dbReference>
<evidence type="ECO:0000256" key="1">
    <source>
        <dbReference type="ARBA" id="ARBA00023015"/>
    </source>
</evidence>
<feature type="domain" description="HTH araC/xylS-type" evidence="4">
    <location>
        <begin position="230"/>
        <end position="327"/>
    </location>
</feature>
<proteinExistence type="predicted"/>
<gene>
    <name evidence="5" type="ORF">PQ465_10175</name>
</gene>
<dbReference type="InterPro" id="IPR053142">
    <property type="entry name" value="PchR_regulatory_protein"/>
</dbReference>
<dbReference type="PANTHER" id="PTHR47893">
    <property type="entry name" value="REGULATORY PROTEIN PCHR"/>
    <property type="match status" value="1"/>
</dbReference>
<evidence type="ECO:0000313" key="6">
    <source>
        <dbReference type="Proteomes" id="UP001221558"/>
    </source>
</evidence>
<dbReference type="PROSITE" id="PS01124">
    <property type="entry name" value="HTH_ARAC_FAMILY_2"/>
    <property type="match status" value="1"/>
</dbReference>
<protein>
    <submittedName>
        <fullName evidence="5">AraC family transcriptional regulator</fullName>
    </submittedName>
</protein>
<dbReference type="Proteomes" id="UP001221558">
    <property type="component" value="Chromosome"/>
</dbReference>
<name>A0ABY7WQN8_9SPHI</name>